<feature type="region of interest" description="Disordered" evidence="1">
    <location>
        <begin position="344"/>
        <end position="380"/>
    </location>
</feature>
<keyword evidence="4" id="KW-1185">Reference proteome</keyword>
<dbReference type="PANTHER" id="PTHR46276:SF1">
    <property type="entry name" value="E3 UBIQUITIN-PROTEIN LIGASE UBR5"/>
    <property type="match status" value="1"/>
</dbReference>
<dbReference type="Gene3D" id="2.130.10.30">
    <property type="entry name" value="Regulator of chromosome condensation 1/beta-lactamase-inhibitor protein II"/>
    <property type="match status" value="1"/>
</dbReference>
<dbReference type="OrthoDB" id="6286466at2759"/>
<feature type="region of interest" description="Disordered" evidence="1">
    <location>
        <begin position="616"/>
        <end position="677"/>
    </location>
</feature>
<proteinExistence type="predicted"/>
<feature type="compositionally biased region" description="Acidic residues" evidence="1">
    <location>
        <begin position="232"/>
        <end position="241"/>
    </location>
</feature>
<dbReference type="GO" id="GO:0043130">
    <property type="term" value="F:ubiquitin binding"/>
    <property type="evidence" value="ECO:0007669"/>
    <property type="project" value="InterPro"/>
</dbReference>
<organism evidence="3 4">
    <name type="scientific">Bugula neritina</name>
    <name type="common">Brown bryozoan</name>
    <name type="synonym">Sertularia neritina</name>
    <dbReference type="NCBI Taxonomy" id="10212"/>
    <lineage>
        <taxon>Eukaryota</taxon>
        <taxon>Metazoa</taxon>
        <taxon>Spiralia</taxon>
        <taxon>Lophotrochozoa</taxon>
        <taxon>Bryozoa</taxon>
        <taxon>Gymnolaemata</taxon>
        <taxon>Cheilostomatida</taxon>
        <taxon>Flustrina</taxon>
        <taxon>Buguloidea</taxon>
        <taxon>Bugulidae</taxon>
        <taxon>Bugula</taxon>
    </lineage>
</organism>
<dbReference type="GO" id="GO:0090263">
    <property type="term" value="P:positive regulation of canonical Wnt signaling pathway"/>
    <property type="evidence" value="ECO:0007669"/>
    <property type="project" value="TreeGrafter"/>
</dbReference>
<dbReference type="GO" id="GO:0005634">
    <property type="term" value="C:nucleus"/>
    <property type="evidence" value="ECO:0007669"/>
    <property type="project" value="TreeGrafter"/>
</dbReference>
<comment type="caution">
    <text evidence="3">The sequence shown here is derived from an EMBL/GenBank/DDBJ whole genome shotgun (WGS) entry which is preliminary data.</text>
</comment>
<feature type="compositionally biased region" description="Basic and acidic residues" evidence="1">
    <location>
        <begin position="620"/>
        <end position="631"/>
    </location>
</feature>
<dbReference type="InterPro" id="IPR024725">
    <property type="entry name" value="UBR5_UBA"/>
</dbReference>
<protein>
    <submittedName>
        <fullName evidence="3">UBR5</fullName>
    </submittedName>
</protein>
<feature type="region of interest" description="Disordered" evidence="1">
    <location>
        <begin position="85"/>
        <end position="121"/>
    </location>
</feature>
<sequence length="1019" mass="109971">MSSLHFVLHSSPETTESLHDKLRDLSSSISKTGYKCAPVFETLGSAEISQCVLSDSHIALLLKDGRVCRTTCTLLADKLEIPLKAPSHSKSDQPTTTSNSTSSSSGTGHSTTSSRLSRTEHSATSLATLASAASAIGARPVSGSIAVSGSSSGVGRGSRASRILHAVTSAGGRPAGVLLGRAPIPSSLVPNDLVEQCLSVLQGKSRSLIIRELQRTNLDVNLAVNNLLSRDDEGDEDDDSQDGYMPGDDLMSLLDTGAPGDHGSVLMDAAEALLDGGELNPYHPLRSRVTGRQSQAVSSAVASKYVVLWPYMQLLRERRWLDSALREEGADIRSSVERCFNLMRSSNSESSSAKKPEPKASRSSNSGTPTPTEKAKTNSTTNMQNALAFGEQLHFMSMPESGATFCQITAMYSELLVLDSDGKLHQWKWSEQDSYSSAENPGIHHPKTIPMLLNNEKVVGISSSLVRASVWTESSKVAVWPDETLALAAHKLEFPATTFPEFENSSIKSVFSSSLYTCAWLENGSLCWWGVLPTPLRKKIMERAIQKSKRSKDKDKSTSNDIVTGQQVCMKSNPLYHNGALAFNISGSMPKVGQLMAAAWSWSDVCRFQLKKKTPVPVDSKQDSKDVKSTRSSDINFDMPPPPSPASSTCSEQSGPILVSPGSATAKRKRQPTPIKDLDKGLCDEEDWIKIDGSFAAVKFSNTSDPVDDPLHNVRLLRKDDLQVVRGAAASKLPDLFQNTPRKVLYTQGQILAVSVLENEFHLVVQHSATNTLSYVIYDMTTNQFGEPCVIPAHNNIMVNKKSVSLFKHQINTDSFSTPCDGGVTMLQDGNNTLYPLSCCSQRISATVNGPTTKHKVSVVALAFKSADIVRCILRSDVTGVRSILANIAQEPNGIRRSNLVQGIVDQLADGGKNILHLCAAMCTPTTNKETDEITTSSLGAALGAYRGDEMVFREVNPIPRRGAPQDKDFTFAWSLIHEMGAVAAGNSGLHGMPAATMWSMPPVSCSDKERRSNAASLL</sequence>
<dbReference type="SUPFAM" id="SSF50985">
    <property type="entry name" value="RCC1/BLIP-II"/>
    <property type="match status" value="1"/>
</dbReference>
<feature type="domain" description="E3 ubiquitin-protein ligase UBR5 ubiquitin-associated" evidence="2">
    <location>
        <begin position="184"/>
        <end position="233"/>
    </location>
</feature>
<feature type="compositionally biased region" description="Low complexity" evidence="1">
    <location>
        <begin position="95"/>
        <end position="121"/>
    </location>
</feature>
<gene>
    <name evidence="3" type="ORF">EB796_009714</name>
</gene>
<name>A0A7J7K040_BUGNE</name>
<dbReference type="Proteomes" id="UP000593567">
    <property type="component" value="Unassembled WGS sequence"/>
</dbReference>
<evidence type="ECO:0000259" key="2">
    <source>
        <dbReference type="Pfam" id="PF11547"/>
    </source>
</evidence>
<accession>A0A7J7K040</accession>
<evidence type="ECO:0000313" key="4">
    <source>
        <dbReference type="Proteomes" id="UP000593567"/>
    </source>
</evidence>
<dbReference type="Pfam" id="PF11547">
    <property type="entry name" value="E3_UbLigase_EDD"/>
    <property type="match status" value="1"/>
</dbReference>
<dbReference type="GO" id="GO:0000209">
    <property type="term" value="P:protein polyubiquitination"/>
    <property type="evidence" value="ECO:0007669"/>
    <property type="project" value="TreeGrafter"/>
</dbReference>
<feature type="region of interest" description="Disordered" evidence="1">
    <location>
        <begin position="545"/>
        <end position="564"/>
    </location>
</feature>
<dbReference type="Gene3D" id="1.10.8.10">
    <property type="entry name" value="DNA helicase RuvA subunit, C-terminal domain"/>
    <property type="match status" value="1"/>
</dbReference>
<feature type="region of interest" description="Disordered" evidence="1">
    <location>
        <begin position="229"/>
        <end position="248"/>
    </location>
</feature>
<reference evidence="3" key="1">
    <citation type="submission" date="2020-06" db="EMBL/GenBank/DDBJ databases">
        <title>Draft genome of Bugula neritina, a colonial animal packing powerful symbionts and potential medicines.</title>
        <authorList>
            <person name="Rayko M."/>
        </authorList>
    </citation>
    <scope>NUCLEOTIDE SEQUENCE [LARGE SCALE GENOMIC DNA]</scope>
    <source>
        <strain evidence="3">Kwan_BN1</strain>
    </source>
</reference>
<dbReference type="InterPro" id="IPR009091">
    <property type="entry name" value="RCC1/BLIP-II"/>
</dbReference>
<dbReference type="AlphaFoldDB" id="A0A7J7K040"/>
<dbReference type="CDD" id="cd14423">
    <property type="entry name" value="CUE_UBR5"/>
    <property type="match status" value="1"/>
</dbReference>
<dbReference type="GO" id="GO:0034450">
    <property type="term" value="F:ubiquitin-ubiquitin ligase activity"/>
    <property type="evidence" value="ECO:0007669"/>
    <property type="project" value="TreeGrafter"/>
</dbReference>
<feature type="compositionally biased region" description="Polar residues" evidence="1">
    <location>
        <begin position="365"/>
        <end position="380"/>
    </location>
</feature>
<dbReference type="FunFam" id="1.10.8.10:FF:000009">
    <property type="entry name" value="Putative E3 ubiquitin-protein ligase UBR5"/>
    <property type="match status" value="1"/>
</dbReference>
<dbReference type="EMBL" id="VXIV02001548">
    <property type="protein sequence ID" value="KAF6031992.1"/>
    <property type="molecule type" value="Genomic_DNA"/>
</dbReference>
<evidence type="ECO:0000256" key="1">
    <source>
        <dbReference type="SAM" id="MobiDB-lite"/>
    </source>
</evidence>
<evidence type="ECO:0000313" key="3">
    <source>
        <dbReference type="EMBL" id="KAF6031992.1"/>
    </source>
</evidence>
<dbReference type="PANTHER" id="PTHR46276">
    <property type="entry name" value="E3 UBIQUITIN-PROTEIN LIGASE UBR5"/>
    <property type="match status" value="1"/>
</dbReference>
<dbReference type="GO" id="GO:0005737">
    <property type="term" value="C:cytoplasm"/>
    <property type="evidence" value="ECO:0007669"/>
    <property type="project" value="TreeGrafter"/>
</dbReference>